<dbReference type="GO" id="GO:0010181">
    <property type="term" value="F:FMN binding"/>
    <property type="evidence" value="ECO:0007669"/>
    <property type="project" value="InterPro"/>
</dbReference>
<evidence type="ECO:0000313" key="2">
    <source>
        <dbReference type="EMBL" id="QHS59553.1"/>
    </source>
</evidence>
<feature type="domain" description="NADH:flavin oxidoreductase/NADH oxidase N-terminal" evidence="1">
    <location>
        <begin position="10"/>
        <end position="321"/>
    </location>
</feature>
<dbReference type="InterPro" id="IPR013785">
    <property type="entry name" value="Aldolase_TIM"/>
</dbReference>
<evidence type="ECO:0000259" key="1">
    <source>
        <dbReference type="Pfam" id="PF00724"/>
    </source>
</evidence>
<dbReference type="KEGG" id="chih:GWR21_08100"/>
<dbReference type="EMBL" id="CP048113">
    <property type="protein sequence ID" value="QHS59553.1"/>
    <property type="molecule type" value="Genomic_DNA"/>
</dbReference>
<dbReference type="CDD" id="cd02933">
    <property type="entry name" value="OYE_like_FMN"/>
    <property type="match status" value="1"/>
</dbReference>
<evidence type="ECO:0000313" key="3">
    <source>
        <dbReference type="Proteomes" id="UP000476411"/>
    </source>
</evidence>
<dbReference type="Gene3D" id="3.20.20.70">
    <property type="entry name" value="Aldolase class I"/>
    <property type="match status" value="1"/>
</dbReference>
<name>A0A6B9ZG54_9BACT</name>
<dbReference type="GO" id="GO:0016491">
    <property type="term" value="F:oxidoreductase activity"/>
    <property type="evidence" value="ECO:0007669"/>
    <property type="project" value="InterPro"/>
</dbReference>
<accession>A0A6B9ZG54</accession>
<dbReference type="Pfam" id="PF00724">
    <property type="entry name" value="Oxidored_FMN"/>
    <property type="match status" value="1"/>
</dbReference>
<sequence>MYPTLLSSATIGNYAISNKVVMAPASQKKRQVPAGVPNELMVNYYSQRAKAGLIIAEGTGPAENGMGQAHMPGIYSKDQIKGWKKVTTAVHENGGRIFLQIKHTGRISHPANMPAKADIIAPSAIAARGEIWTETLGWQPHATPRAMTTSEVGKMVQQYVKAATQAIEAGFDGVELHAAQGYLMDQFLHPDTNQRTDKYGGSIPNRVRFILETVAAVSHAIGRHRTGILLSPYSQVNDLQHHSETDATYAYLTDGLDTYGLSYIHLLTEPATPATLIAGVRSRFNGTLILNGDYDALQAEHTVQSGLADLISFENPCVSSPITGKFETTASEPLKKPNYACANC</sequence>
<keyword evidence="3" id="KW-1185">Reference proteome</keyword>
<dbReference type="SUPFAM" id="SSF51395">
    <property type="entry name" value="FMN-linked oxidoreductases"/>
    <property type="match status" value="1"/>
</dbReference>
<dbReference type="PANTHER" id="PTHR22893:SF91">
    <property type="entry name" value="NADPH DEHYDROGENASE 2-RELATED"/>
    <property type="match status" value="1"/>
</dbReference>
<dbReference type="Proteomes" id="UP000476411">
    <property type="component" value="Chromosome"/>
</dbReference>
<reference evidence="2 3" key="1">
    <citation type="submission" date="2020-01" db="EMBL/GenBank/DDBJ databases">
        <title>Complete genome sequence of Chitinophaga sp. H33E-04 isolated from quinoa roots.</title>
        <authorList>
            <person name="Weon H.-Y."/>
            <person name="Lee S.A."/>
        </authorList>
    </citation>
    <scope>NUCLEOTIDE SEQUENCE [LARGE SCALE GENOMIC DNA]</scope>
    <source>
        <strain evidence="2 3">H33E-04</strain>
    </source>
</reference>
<dbReference type="PANTHER" id="PTHR22893">
    <property type="entry name" value="NADH OXIDOREDUCTASE-RELATED"/>
    <property type="match status" value="1"/>
</dbReference>
<organism evidence="2 3">
    <name type="scientific">Chitinophaga agri</name>
    <dbReference type="NCBI Taxonomy" id="2703787"/>
    <lineage>
        <taxon>Bacteria</taxon>
        <taxon>Pseudomonadati</taxon>
        <taxon>Bacteroidota</taxon>
        <taxon>Chitinophagia</taxon>
        <taxon>Chitinophagales</taxon>
        <taxon>Chitinophagaceae</taxon>
        <taxon>Chitinophaga</taxon>
    </lineage>
</organism>
<dbReference type="AlphaFoldDB" id="A0A6B9ZG54"/>
<gene>
    <name evidence="2" type="ORF">GWR21_08100</name>
</gene>
<dbReference type="InterPro" id="IPR001155">
    <property type="entry name" value="OxRdtase_FMN_N"/>
</dbReference>
<protein>
    <submittedName>
        <fullName evidence="2">Alkene reductase</fullName>
    </submittedName>
</protein>
<dbReference type="RefSeq" id="WP_162331248.1">
    <property type="nucleotide sequence ID" value="NZ_CP048113.1"/>
</dbReference>
<dbReference type="InterPro" id="IPR045247">
    <property type="entry name" value="Oye-like"/>
</dbReference>
<proteinExistence type="predicted"/>